<feature type="signal peptide" evidence="1">
    <location>
        <begin position="1"/>
        <end position="25"/>
    </location>
</feature>
<reference evidence="3" key="1">
    <citation type="submission" date="2023-08" db="EMBL/GenBank/DDBJ databases">
        <authorList>
            <person name="Chen Y."/>
            <person name="Shah S."/>
            <person name="Dougan E. K."/>
            <person name="Thang M."/>
            <person name="Chan C."/>
        </authorList>
    </citation>
    <scope>NUCLEOTIDE SEQUENCE</scope>
</reference>
<organism evidence="3 4">
    <name type="scientific">Effrenium voratum</name>
    <dbReference type="NCBI Taxonomy" id="2562239"/>
    <lineage>
        <taxon>Eukaryota</taxon>
        <taxon>Sar</taxon>
        <taxon>Alveolata</taxon>
        <taxon>Dinophyceae</taxon>
        <taxon>Suessiales</taxon>
        <taxon>Symbiodiniaceae</taxon>
        <taxon>Effrenium</taxon>
    </lineage>
</organism>
<keyword evidence="4" id="KW-1185">Reference proteome</keyword>
<dbReference type="PROSITE" id="PS51257">
    <property type="entry name" value="PROKAR_LIPOPROTEIN"/>
    <property type="match status" value="1"/>
</dbReference>
<feature type="domain" description="ABC transporter" evidence="2">
    <location>
        <begin position="47"/>
        <end position="85"/>
    </location>
</feature>
<evidence type="ECO:0000259" key="2">
    <source>
        <dbReference type="Pfam" id="PF00005"/>
    </source>
</evidence>
<dbReference type="InterPro" id="IPR027417">
    <property type="entry name" value="P-loop_NTPase"/>
</dbReference>
<dbReference type="Proteomes" id="UP001178507">
    <property type="component" value="Unassembled WGS sequence"/>
</dbReference>
<dbReference type="InterPro" id="IPR003439">
    <property type="entry name" value="ABC_transporter-like_ATP-bd"/>
</dbReference>
<gene>
    <name evidence="3" type="ORF">EVOR1521_LOCUS25490</name>
</gene>
<dbReference type="AlphaFoldDB" id="A0AA36ND10"/>
<dbReference type="GO" id="GO:0005524">
    <property type="term" value="F:ATP binding"/>
    <property type="evidence" value="ECO:0007669"/>
    <property type="project" value="InterPro"/>
</dbReference>
<evidence type="ECO:0000313" key="4">
    <source>
        <dbReference type="Proteomes" id="UP001178507"/>
    </source>
</evidence>
<feature type="chain" id="PRO_5041199799" description="ABC transporter domain-containing protein" evidence="1">
    <location>
        <begin position="26"/>
        <end position="164"/>
    </location>
</feature>
<dbReference type="Gene3D" id="3.40.50.300">
    <property type="entry name" value="P-loop containing nucleotide triphosphate hydrolases"/>
    <property type="match status" value="1"/>
</dbReference>
<protein>
    <recommendedName>
        <fullName evidence="2">ABC transporter domain-containing protein</fullName>
    </recommendedName>
</protein>
<keyword evidence="1" id="KW-0732">Signal</keyword>
<name>A0AA36ND10_9DINO</name>
<dbReference type="GO" id="GO:0016887">
    <property type="term" value="F:ATP hydrolysis activity"/>
    <property type="evidence" value="ECO:0007669"/>
    <property type="project" value="InterPro"/>
</dbReference>
<evidence type="ECO:0000256" key="1">
    <source>
        <dbReference type="SAM" id="SignalP"/>
    </source>
</evidence>
<dbReference type="EMBL" id="CAUJNA010003461">
    <property type="protein sequence ID" value="CAJ1402652.1"/>
    <property type="molecule type" value="Genomic_DNA"/>
</dbReference>
<dbReference type="SUPFAM" id="SSF52540">
    <property type="entry name" value="P-loop containing nucleoside triphosphate hydrolases"/>
    <property type="match status" value="1"/>
</dbReference>
<comment type="caution">
    <text evidence="3">The sequence shown here is derived from an EMBL/GenBank/DDBJ whole genome shotgun (WGS) entry which is preliminary data.</text>
</comment>
<proteinExistence type="predicted"/>
<sequence>MRAMRAMRAARRAATLALMAGGACGAFGSMASDPAMARWRQVRFRALQEVDLEIGHAHSVVLVGRSGAGKSTLLQLLADGVPESAAQFEMDSGLQRPLAVLDAYGVRADAAQPGAPVTDQELKQLRDAWGVGSSSPRSAKSVRWKTLCLRQLQLARPNRTELPV</sequence>
<accession>A0AA36ND10</accession>
<evidence type="ECO:0000313" key="3">
    <source>
        <dbReference type="EMBL" id="CAJ1402652.1"/>
    </source>
</evidence>
<dbReference type="Pfam" id="PF00005">
    <property type="entry name" value="ABC_tran"/>
    <property type="match status" value="1"/>
</dbReference>